<dbReference type="PANTHER" id="PTHR47691:SF3">
    <property type="entry name" value="HTH-TYPE TRANSCRIPTIONAL REGULATOR RV0890C-RELATED"/>
    <property type="match status" value="1"/>
</dbReference>
<proteinExistence type="predicted"/>
<dbReference type="EMBL" id="BAABAT010000064">
    <property type="protein sequence ID" value="GAA4263256.1"/>
    <property type="molecule type" value="Genomic_DNA"/>
</dbReference>
<dbReference type="Gene3D" id="1.25.40.10">
    <property type="entry name" value="Tetratricopeptide repeat domain"/>
    <property type="match status" value="1"/>
</dbReference>
<accession>A0ABP8DTH5</accession>
<reference evidence="4" key="1">
    <citation type="journal article" date="2019" name="Int. J. Syst. Evol. Microbiol.">
        <title>The Global Catalogue of Microorganisms (GCM) 10K type strain sequencing project: providing services to taxonomists for standard genome sequencing and annotation.</title>
        <authorList>
            <consortium name="The Broad Institute Genomics Platform"/>
            <consortium name="The Broad Institute Genome Sequencing Center for Infectious Disease"/>
            <person name="Wu L."/>
            <person name="Ma J."/>
        </authorList>
    </citation>
    <scope>NUCLEOTIDE SEQUENCE [LARGE SCALE GENOMIC DNA]</scope>
    <source>
        <strain evidence="4">JCM 17441</strain>
    </source>
</reference>
<name>A0ABP8DTH5_9ACTN</name>
<protein>
    <recommendedName>
        <fullName evidence="2">Winged helix-turn-helix domain-containing protein</fullName>
    </recommendedName>
</protein>
<dbReference type="Pfam" id="PF25872">
    <property type="entry name" value="HTH_77"/>
    <property type="match status" value="1"/>
</dbReference>
<gene>
    <name evidence="3" type="ORF">GCM10022255_106160</name>
</gene>
<feature type="coiled-coil region" evidence="1">
    <location>
        <begin position="387"/>
        <end position="414"/>
    </location>
</feature>
<keyword evidence="4" id="KW-1185">Reference proteome</keyword>
<evidence type="ECO:0000259" key="2">
    <source>
        <dbReference type="Pfam" id="PF25872"/>
    </source>
</evidence>
<keyword evidence="1" id="KW-0175">Coiled coil</keyword>
<organism evidence="3 4">
    <name type="scientific">Dactylosporangium darangshiense</name>
    <dbReference type="NCBI Taxonomy" id="579108"/>
    <lineage>
        <taxon>Bacteria</taxon>
        <taxon>Bacillati</taxon>
        <taxon>Actinomycetota</taxon>
        <taxon>Actinomycetes</taxon>
        <taxon>Micromonosporales</taxon>
        <taxon>Micromonosporaceae</taxon>
        <taxon>Dactylosporangium</taxon>
    </lineage>
</organism>
<sequence length="548" mass="59858">MVLGLRPEREYPVAPLPLPADPTGVPVGELAASPAVALFIDRARAVRHDFALTGGNAAAVVGICRRLDGLPLAIELAAARIRLLDPDALLRRLVDSLDALGTGTVDLPERQRTLRATVAWSVGLLDDAERSLLEVAAVFEDGWTVDAAAQVAGLDGDRALELFEALARQSLVSLDNTDHGPRLRMLETVRAFIAGRLAARPDLALIQRRRSDYYRALTEQADRPLRGAGHSEWAERLQTEEGNVAATVEWYLAHDRAPLPHLFRVLWPFWEQRDHLSKARWVEELLPTADSLDHQARAELLWTALVTASDMGDDPAALDARQRLEPLLAGIQDPYLQAVSQLAMVWTAPIVGDLDGALRRVSASLEQLRGQDEPYWTAVAVASAGNVETAAGRYDEALRRLSEARELADQFDNDWLAAWLRVQLGTLAVVRGRPDEARALLDKGLDRSSAAHSTPLVSMCLVGFARLALAEGDPERAARLAGAADGLRRRVGQRAWPLVRRSEAELVDQARQAVGADRFDYLYAAGCRLNQREAVAAVRDRSGAVSPS</sequence>
<evidence type="ECO:0000313" key="4">
    <source>
        <dbReference type="Proteomes" id="UP001500620"/>
    </source>
</evidence>
<dbReference type="Proteomes" id="UP001500620">
    <property type="component" value="Unassembled WGS sequence"/>
</dbReference>
<dbReference type="PANTHER" id="PTHR47691">
    <property type="entry name" value="REGULATOR-RELATED"/>
    <property type="match status" value="1"/>
</dbReference>
<feature type="domain" description="Winged helix-turn-helix" evidence="2">
    <location>
        <begin position="125"/>
        <end position="198"/>
    </location>
</feature>
<evidence type="ECO:0000256" key="1">
    <source>
        <dbReference type="SAM" id="Coils"/>
    </source>
</evidence>
<comment type="caution">
    <text evidence="3">The sequence shown here is derived from an EMBL/GenBank/DDBJ whole genome shotgun (WGS) entry which is preliminary data.</text>
</comment>
<evidence type="ECO:0000313" key="3">
    <source>
        <dbReference type="EMBL" id="GAA4263256.1"/>
    </source>
</evidence>
<dbReference type="InterPro" id="IPR058852">
    <property type="entry name" value="HTH_77"/>
</dbReference>
<dbReference type="InterPro" id="IPR011990">
    <property type="entry name" value="TPR-like_helical_dom_sf"/>
</dbReference>
<dbReference type="SUPFAM" id="SSF48452">
    <property type="entry name" value="TPR-like"/>
    <property type="match status" value="1"/>
</dbReference>